<dbReference type="Pfam" id="PF01408">
    <property type="entry name" value="GFO_IDH_MocA"/>
    <property type="match status" value="1"/>
</dbReference>
<keyword evidence="2" id="KW-0560">Oxidoreductase</keyword>
<feature type="domain" description="GFO/IDH/MocA-like oxidoreductase" evidence="5">
    <location>
        <begin position="193"/>
        <end position="316"/>
    </location>
</feature>
<organism evidence="6">
    <name type="scientific">Odontella aurita</name>
    <dbReference type="NCBI Taxonomy" id="265563"/>
    <lineage>
        <taxon>Eukaryota</taxon>
        <taxon>Sar</taxon>
        <taxon>Stramenopiles</taxon>
        <taxon>Ochrophyta</taxon>
        <taxon>Bacillariophyta</taxon>
        <taxon>Mediophyceae</taxon>
        <taxon>Biddulphiophycidae</taxon>
        <taxon>Eupodiscales</taxon>
        <taxon>Odontellaceae</taxon>
        <taxon>Odontella</taxon>
    </lineage>
</organism>
<dbReference type="EMBL" id="HBKQ01034186">
    <property type="protein sequence ID" value="CAE2254918.1"/>
    <property type="molecule type" value="Transcribed_RNA"/>
</dbReference>
<gene>
    <name evidence="6" type="ORF">OAUR00152_LOCUS23385</name>
</gene>
<accession>A0A7S4MYW9</accession>
<dbReference type="Gene3D" id="3.30.360.10">
    <property type="entry name" value="Dihydrodipicolinate Reductase, domain 2"/>
    <property type="match status" value="1"/>
</dbReference>
<feature type="domain" description="Gfo/Idh/MocA-like oxidoreductase N-terminal" evidence="4">
    <location>
        <begin position="66"/>
        <end position="184"/>
    </location>
</feature>
<dbReference type="GO" id="GO:0006740">
    <property type="term" value="P:NADPH regeneration"/>
    <property type="evidence" value="ECO:0007669"/>
    <property type="project" value="TreeGrafter"/>
</dbReference>
<dbReference type="SUPFAM" id="SSF51735">
    <property type="entry name" value="NAD(P)-binding Rossmann-fold domains"/>
    <property type="match status" value="1"/>
</dbReference>
<dbReference type="NCBIfam" id="TIGR04380">
    <property type="entry name" value="myo_inos_iolG"/>
    <property type="match status" value="1"/>
</dbReference>
<dbReference type="SUPFAM" id="SSF55347">
    <property type="entry name" value="Glyceraldehyde-3-phosphate dehydrogenase-like, C-terminal domain"/>
    <property type="match status" value="1"/>
</dbReference>
<dbReference type="AlphaFoldDB" id="A0A7S4MYW9"/>
<evidence type="ECO:0000256" key="1">
    <source>
        <dbReference type="ARBA" id="ARBA00010928"/>
    </source>
</evidence>
<evidence type="ECO:0008006" key="7">
    <source>
        <dbReference type="Google" id="ProtNLM"/>
    </source>
</evidence>
<evidence type="ECO:0000256" key="2">
    <source>
        <dbReference type="ARBA" id="ARBA00023002"/>
    </source>
</evidence>
<name>A0A7S4MYW9_9STRA</name>
<dbReference type="InterPro" id="IPR055170">
    <property type="entry name" value="GFO_IDH_MocA-like_dom"/>
</dbReference>
<dbReference type="PANTHER" id="PTHR42840">
    <property type="entry name" value="NAD(P)-BINDING ROSSMANN-FOLD SUPERFAMILY PROTEIN-RELATED"/>
    <property type="match status" value="1"/>
</dbReference>
<dbReference type="GO" id="GO:0016491">
    <property type="term" value="F:oxidoreductase activity"/>
    <property type="evidence" value="ECO:0007669"/>
    <property type="project" value="UniProtKB-KW"/>
</dbReference>
<evidence type="ECO:0000256" key="3">
    <source>
        <dbReference type="SAM" id="SignalP"/>
    </source>
</evidence>
<evidence type="ECO:0000259" key="5">
    <source>
        <dbReference type="Pfam" id="PF22725"/>
    </source>
</evidence>
<evidence type="ECO:0000259" key="4">
    <source>
        <dbReference type="Pfam" id="PF01408"/>
    </source>
</evidence>
<dbReference type="Gene3D" id="3.40.50.720">
    <property type="entry name" value="NAD(P)-binding Rossmann-like Domain"/>
    <property type="match status" value="1"/>
</dbReference>
<protein>
    <recommendedName>
        <fullName evidence="7">Gfo/Idh/MocA-like oxidoreductase N-terminal domain-containing protein</fullName>
    </recommendedName>
</protein>
<proteinExistence type="inferred from homology"/>
<dbReference type="InterPro" id="IPR036291">
    <property type="entry name" value="NAD(P)-bd_dom_sf"/>
</dbReference>
<keyword evidence="3" id="KW-0732">Signal</keyword>
<dbReference type="Pfam" id="PF22725">
    <property type="entry name" value="GFO_IDH_MocA_C3"/>
    <property type="match status" value="1"/>
</dbReference>
<feature type="chain" id="PRO_5031429903" description="Gfo/Idh/MocA-like oxidoreductase N-terminal domain-containing protein" evidence="3">
    <location>
        <begin position="27"/>
        <end position="467"/>
    </location>
</feature>
<evidence type="ECO:0000313" key="6">
    <source>
        <dbReference type="EMBL" id="CAE2254918.1"/>
    </source>
</evidence>
<feature type="signal peptide" evidence="3">
    <location>
        <begin position="1"/>
        <end position="26"/>
    </location>
</feature>
<dbReference type="GO" id="GO:0005737">
    <property type="term" value="C:cytoplasm"/>
    <property type="evidence" value="ECO:0007669"/>
    <property type="project" value="TreeGrafter"/>
</dbReference>
<reference evidence="6" key="1">
    <citation type="submission" date="2021-01" db="EMBL/GenBank/DDBJ databases">
        <authorList>
            <person name="Corre E."/>
            <person name="Pelletier E."/>
            <person name="Niang G."/>
            <person name="Scheremetjew M."/>
            <person name="Finn R."/>
            <person name="Kale V."/>
            <person name="Holt S."/>
            <person name="Cochrane G."/>
            <person name="Meng A."/>
            <person name="Brown T."/>
            <person name="Cohen L."/>
        </authorList>
    </citation>
    <scope>NUCLEOTIDE SEQUENCE</scope>
    <source>
        <strain evidence="6">Isolate 1302-5</strain>
    </source>
</reference>
<sequence>MYLKAASLALALALAAIVADNTSVSAFSSRHVASPTVRSRAFAGAGSRRPSTLSMSAEDTATDKEIKVGVIGCGRIGLVHLGAITKAPNVTPIIVSNPTVSKAEAAAKQYGVAKFTGDAMDVITNPEVDAVWICSPSQYHAEQIKACAANGKHVFCEKPLATDLAETVEAINACNEAGVKLMTGLQRRFDQNFRRVKTAIEDKEVGDTIMIKLCSRDPAPPPFEYVKGGGGIFADMAVHDLDMSRFLAGEDPIEILAMGSCHIDKSIEVLPGSEAFDTASCMVKYPNGVQAMIDVCRQSSYGYDQRAEVLGTKGMIATDNVYPNTAKLYRTDFTGNADMPYDFFLSRYMEAYVTETVDFCESLVKDTAVPCTGADGLIALIMALSADKSAAENRWVKFNEIVSEVYCEDPTSCDLIAGSDVFPEGFKPASDPRDMLLPDVDQVKSGESGNKSKVKDFFKSIMGPAAR</sequence>
<dbReference type="InterPro" id="IPR030827">
    <property type="entry name" value="Myo_inos_IolG"/>
</dbReference>
<dbReference type="InterPro" id="IPR000683">
    <property type="entry name" value="Gfo/Idh/MocA-like_OxRdtase_N"/>
</dbReference>
<comment type="similarity">
    <text evidence="1">Belongs to the Gfo/Idh/MocA family.</text>
</comment>
<dbReference type="PANTHER" id="PTHR42840:SF3">
    <property type="entry name" value="BINDING ROSSMANN FOLD OXIDOREDUCTASE, PUTATIVE (AFU_ORTHOLOGUE AFUA_2G10240)-RELATED"/>
    <property type="match status" value="1"/>
</dbReference>
<dbReference type="GO" id="GO:0000166">
    <property type="term" value="F:nucleotide binding"/>
    <property type="evidence" value="ECO:0007669"/>
    <property type="project" value="InterPro"/>
</dbReference>